<gene>
    <name evidence="1" type="ORF">NCTC13315_03174</name>
</gene>
<dbReference type="OrthoDB" id="6914078at2"/>
<dbReference type="EMBL" id="UGNV01000006">
    <property type="protein sequence ID" value="STX55804.1"/>
    <property type="molecule type" value="Genomic_DNA"/>
</dbReference>
<dbReference type="Proteomes" id="UP000254968">
    <property type="component" value="Unassembled WGS sequence"/>
</dbReference>
<dbReference type="InterPro" id="IPR024524">
    <property type="entry name" value="DUF3800"/>
</dbReference>
<dbReference type="Pfam" id="PF12686">
    <property type="entry name" value="DUF3800"/>
    <property type="match status" value="1"/>
</dbReference>
<dbReference type="RefSeq" id="WP_115304401.1">
    <property type="nucleotide sequence ID" value="NZ_CAAAHO010000014.1"/>
</dbReference>
<sequence length="221" mass="26074">MYIFLDESGDLGFNFEKNNSKYFCITLLVCHDSNTFFSFKTAIRRTLVEKLNQKKTKNKISELKGSNTTAAIKQYFYRQLEKFSHQNWGIYSIVVDKVHLYSQVNDVIEPHRLYNLLCHEIIDRVDFSFSDKHIQLIVDKCKGKRERSVFDCFLRTSLESKLPLNVSFNILHELSHNNFGLQAVDLFCYGIVRKHALNDLGWYEAFSSRIIEEVRWQPKLK</sequence>
<dbReference type="AlphaFoldDB" id="A0A378JPT2"/>
<proteinExistence type="predicted"/>
<organism evidence="1 2">
    <name type="scientific">Legionella beliardensis</name>
    <dbReference type="NCBI Taxonomy" id="91822"/>
    <lineage>
        <taxon>Bacteria</taxon>
        <taxon>Pseudomonadati</taxon>
        <taxon>Pseudomonadota</taxon>
        <taxon>Gammaproteobacteria</taxon>
        <taxon>Legionellales</taxon>
        <taxon>Legionellaceae</taxon>
        <taxon>Legionella</taxon>
    </lineage>
</organism>
<evidence type="ECO:0000313" key="2">
    <source>
        <dbReference type="Proteomes" id="UP000254968"/>
    </source>
</evidence>
<protein>
    <submittedName>
        <fullName evidence="1">Protein of uncharacterized function (DUF3800)</fullName>
    </submittedName>
</protein>
<keyword evidence="2" id="KW-1185">Reference proteome</keyword>
<accession>A0A378JPT2</accession>
<evidence type="ECO:0000313" key="1">
    <source>
        <dbReference type="EMBL" id="STX55804.1"/>
    </source>
</evidence>
<reference evidence="1 2" key="1">
    <citation type="submission" date="2018-06" db="EMBL/GenBank/DDBJ databases">
        <authorList>
            <consortium name="Pathogen Informatics"/>
            <person name="Doyle S."/>
        </authorList>
    </citation>
    <scope>NUCLEOTIDE SEQUENCE [LARGE SCALE GENOMIC DNA]</scope>
    <source>
        <strain evidence="1 2">NCTC13315</strain>
    </source>
</reference>
<name>A0A378JPT2_9GAMM</name>